<dbReference type="PROSITE" id="PS50157">
    <property type="entry name" value="ZINC_FINGER_C2H2_2"/>
    <property type="match status" value="6"/>
</dbReference>
<evidence type="ECO:0000256" key="7">
    <source>
        <dbReference type="PROSITE-ProRule" id="PRU00042"/>
    </source>
</evidence>
<proteinExistence type="predicted"/>
<accession>A0A1I8M7U2</accession>
<reference evidence="10" key="1">
    <citation type="submission" date="2020-05" db="UniProtKB">
        <authorList>
            <consortium name="EnsemblMetazoa"/>
        </authorList>
    </citation>
    <scope>IDENTIFICATION</scope>
    <source>
        <strain evidence="10">Aabys</strain>
    </source>
</reference>
<evidence type="ECO:0000256" key="2">
    <source>
        <dbReference type="ARBA" id="ARBA00022723"/>
    </source>
</evidence>
<dbReference type="AlphaFoldDB" id="A0A1I8M7U2"/>
<evidence type="ECO:0000313" key="12">
    <source>
        <dbReference type="RefSeq" id="XP_005185198.1"/>
    </source>
</evidence>
<feature type="domain" description="C2H2-type" evidence="9">
    <location>
        <begin position="794"/>
        <end position="821"/>
    </location>
</feature>
<dbReference type="VEuPathDB" id="VectorBase:MDOMA2_004129"/>
<feature type="domain" description="C2H2-type" evidence="9">
    <location>
        <begin position="879"/>
        <end position="906"/>
    </location>
</feature>
<evidence type="ECO:0000256" key="5">
    <source>
        <dbReference type="ARBA" id="ARBA00022833"/>
    </source>
</evidence>
<dbReference type="PANTHER" id="PTHR24406">
    <property type="entry name" value="TRANSCRIPTIONAL REPRESSOR CTCFL-RELATED"/>
    <property type="match status" value="1"/>
</dbReference>
<dbReference type="FunFam" id="3.30.160.60:FF:000446">
    <property type="entry name" value="Zinc finger protein"/>
    <property type="match status" value="1"/>
</dbReference>
<dbReference type="InterPro" id="IPR036236">
    <property type="entry name" value="Znf_C2H2_sf"/>
</dbReference>
<gene>
    <name evidence="10" type="primary">101900387</name>
    <name evidence="12" type="synonym">LOC101900387</name>
</gene>
<evidence type="ECO:0000256" key="4">
    <source>
        <dbReference type="ARBA" id="ARBA00022771"/>
    </source>
</evidence>
<dbReference type="eggNOG" id="KOG1721">
    <property type="taxonomic scope" value="Eukaryota"/>
</dbReference>
<feature type="compositionally biased region" description="Polar residues" evidence="8">
    <location>
        <begin position="761"/>
        <end position="775"/>
    </location>
</feature>
<keyword evidence="11" id="KW-1185">Reference proteome</keyword>
<feature type="domain" description="C2H2-type" evidence="9">
    <location>
        <begin position="150"/>
        <end position="179"/>
    </location>
</feature>
<keyword evidence="5" id="KW-0862">Zinc</keyword>
<dbReference type="GO" id="GO:0008270">
    <property type="term" value="F:zinc ion binding"/>
    <property type="evidence" value="ECO:0007669"/>
    <property type="project" value="UniProtKB-KW"/>
</dbReference>
<dbReference type="PROSITE" id="PS00028">
    <property type="entry name" value="ZINC_FINGER_C2H2_1"/>
    <property type="match status" value="6"/>
</dbReference>
<evidence type="ECO:0000256" key="8">
    <source>
        <dbReference type="SAM" id="MobiDB-lite"/>
    </source>
</evidence>
<dbReference type="VEuPathDB" id="VectorBase:MDOA002140"/>
<organism evidence="10">
    <name type="scientific">Musca domestica</name>
    <name type="common">House fly</name>
    <dbReference type="NCBI Taxonomy" id="7370"/>
    <lineage>
        <taxon>Eukaryota</taxon>
        <taxon>Metazoa</taxon>
        <taxon>Ecdysozoa</taxon>
        <taxon>Arthropoda</taxon>
        <taxon>Hexapoda</taxon>
        <taxon>Insecta</taxon>
        <taxon>Pterygota</taxon>
        <taxon>Neoptera</taxon>
        <taxon>Endopterygota</taxon>
        <taxon>Diptera</taxon>
        <taxon>Brachycera</taxon>
        <taxon>Muscomorpha</taxon>
        <taxon>Muscoidea</taxon>
        <taxon>Muscidae</taxon>
        <taxon>Musca</taxon>
    </lineage>
</organism>
<dbReference type="SMART" id="SM00355">
    <property type="entry name" value="ZnF_C2H2"/>
    <property type="match status" value="10"/>
</dbReference>
<dbReference type="OrthoDB" id="3437960at2759"/>
<evidence type="ECO:0000313" key="11">
    <source>
        <dbReference type="Proteomes" id="UP001652621"/>
    </source>
</evidence>
<dbReference type="Gene3D" id="3.30.160.60">
    <property type="entry name" value="Classic Zinc Finger"/>
    <property type="match status" value="4"/>
</dbReference>
<dbReference type="InterPro" id="IPR050888">
    <property type="entry name" value="ZnF_C2H2-type_TF"/>
</dbReference>
<evidence type="ECO:0000256" key="3">
    <source>
        <dbReference type="ARBA" id="ARBA00022737"/>
    </source>
</evidence>
<feature type="domain" description="C2H2-type" evidence="9">
    <location>
        <begin position="823"/>
        <end position="850"/>
    </location>
</feature>
<feature type="region of interest" description="Disordered" evidence="8">
    <location>
        <begin position="561"/>
        <end position="580"/>
    </location>
</feature>
<comment type="subcellular location">
    <subcellularLocation>
        <location evidence="1">Nucleus</location>
    </subcellularLocation>
</comment>
<protein>
    <submittedName>
        <fullName evidence="12">Uncharacterized protein LOC101900387 isoform X1</fullName>
    </submittedName>
</protein>
<keyword evidence="4 7" id="KW-0863">Zinc-finger</keyword>
<dbReference type="Pfam" id="PF00096">
    <property type="entry name" value="zf-C2H2"/>
    <property type="match status" value="2"/>
</dbReference>
<evidence type="ECO:0000256" key="1">
    <source>
        <dbReference type="ARBA" id="ARBA00004123"/>
    </source>
</evidence>
<dbReference type="Proteomes" id="UP001652621">
    <property type="component" value="Unplaced"/>
</dbReference>
<dbReference type="FunFam" id="3.30.160.60:FF:000145">
    <property type="entry name" value="Zinc finger protein 574"/>
    <property type="match status" value="1"/>
</dbReference>
<keyword evidence="3" id="KW-0677">Repeat</keyword>
<dbReference type="GeneID" id="101900387"/>
<evidence type="ECO:0000259" key="9">
    <source>
        <dbReference type="PROSITE" id="PS50157"/>
    </source>
</evidence>
<keyword evidence="2" id="KW-0479">Metal-binding</keyword>
<reference evidence="12" key="2">
    <citation type="submission" date="2025-04" db="UniProtKB">
        <authorList>
            <consortium name="RefSeq"/>
        </authorList>
    </citation>
    <scope>IDENTIFICATION</scope>
    <source>
        <strain evidence="12">Aabys</strain>
    </source>
</reference>
<sequence>MEIEIKEEPLDDCENAQEIFNKQQCQEEEAAVTSLLKQQLQMAFIKDEPLDDSDIFTVVEEHDQFITVSAADMKTQDELQFIKKLHEPKRTKFSGSCPKCLKEFNKRSSYSEHIKRNNCIVKRKCSACPLTFVEPQSLLKHLTLHRDNKFFCSQNCGANFDTLPLCEDHEKRIHKITNPPKIRYKHFCSYCREGFKTELQLHVHWLQKDVNCGKLLHAVATHYSMTSDMINNTEKLANETDNKKSLPPAPTFAVTKLRLKSNMPPPLTAIKRPNEMVVKETEAKRSKCVSNLKTILHHKPNEMLTDLLANIEVKKESMDEEEDVLNTTPLMPEVIIKTEDENQTDIQYKTADKKPGGDVLSKNKELKSLFINDSKEMNPEFHGKIIQMTAPSKVSHVPALQKTNNNNKQNINNDQIKNSLNIVANDVNNNSNSNLNNSLKNITNLKLLRLAPTPMAPSNIILPPNIQLIPLQKPGQQQTIGEIMSAPKMTLQILKLMPASHLPNHANNNILFQQPLNVVKIANTPLVMSQPMPQKQIPTMMQSQSNLNSLTPISTKPIETQNPSTVGNNQSSISVNGNTTQNREERIQYIPKKKLIAIESMPEKKHIIDTMKQQIAKVAVGDTSLTGNETKQTKPLMNISKDVESSIKVPGCPPTLYLPILSTIDVELVEARYKYPDYKYKWICPYCLKDYDIKRCLKSHLTKAHHLTSRDMDKINVQAKAFKNEDVATDAEKQQKEAYGQEQTKIKQESKQISIDLPSSDGGSTIPNDLDNSSTTPPPQPIKMSALNIVKPRYICEKCGRKCSSKTMLNDHISANCSREPQYPCQQCPKKFYSLSTLQCHMTIHTGDLPHKCNYCDKRFRTRGQVTVHHRTHTGERPFVCQVCSQRFTHRETLIAHLSRHLNMKRYKCYGCDKHFSCISALKTHREIRPDTCGKVKFNPRAIGPRVRVVRGNVIFEPQPEINPYLRSEDPKNVLAELQNQPESVK</sequence>
<keyword evidence="6" id="KW-0539">Nucleus</keyword>
<feature type="domain" description="C2H2-type" evidence="9">
    <location>
        <begin position="851"/>
        <end position="878"/>
    </location>
</feature>
<dbReference type="RefSeq" id="XP_005185198.1">
    <property type="nucleotide sequence ID" value="XM_005185141.3"/>
</dbReference>
<feature type="domain" description="C2H2-type" evidence="9">
    <location>
        <begin position="123"/>
        <end position="150"/>
    </location>
</feature>
<evidence type="ECO:0000256" key="6">
    <source>
        <dbReference type="ARBA" id="ARBA00023242"/>
    </source>
</evidence>
<dbReference type="InterPro" id="IPR013087">
    <property type="entry name" value="Znf_C2H2_type"/>
</dbReference>
<dbReference type="SUPFAM" id="SSF57667">
    <property type="entry name" value="beta-beta-alpha zinc fingers"/>
    <property type="match status" value="4"/>
</dbReference>
<dbReference type="EnsemblMetazoa" id="MDOA002140-RB">
    <property type="protein sequence ID" value="MDOA002140-PB"/>
    <property type="gene ID" value="MDOA002140"/>
</dbReference>
<evidence type="ECO:0000313" key="10">
    <source>
        <dbReference type="EnsemblMetazoa" id="MDOA002140-PB"/>
    </source>
</evidence>
<dbReference type="KEGG" id="mde:101900387"/>
<feature type="region of interest" description="Disordered" evidence="8">
    <location>
        <begin position="728"/>
        <end position="781"/>
    </location>
</feature>
<dbReference type="GO" id="GO:0005634">
    <property type="term" value="C:nucleus"/>
    <property type="evidence" value="ECO:0007669"/>
    <property type="project" value="UniProtKB-SubCell"/>
</dbReference>
<name>A0A1I8M7U2_MUSDO</name>